<dbReference type="STRING" id="641524.ADICYQ_4880"/>
<evidence type="ECO:0000313" key="2">
    <source>
        <dbReference type="Proteomes" id="UP000014974"/>
    </source>
</evidence>
<protein>
    <submittedName>
        <fullName evidence="1">Uncharacterized protein</fullName>
    </submittedName>
</protein>
<dbReference type="Proteomes" id="UP000014974">
    <property type="component" value="Unassembled WGS sequence"/>
</dbReference>
<comment type="caution">
    <text evidence="1">The sequence shown here is derived from an EMBL/GenBank/DDBJ whole genome shotgun (WGS) entry which is preliminary data.</text>
</comment>
<accession>S7V9E5</accession>
<evidence type="ECO:0000313" key="1">
    <source>
        <dbReference type="EMBL" id="EPR66182.1"/>
    </source>
</evidence>
<name>S7V9E5_9BACT</name>
<proteinExistence type="predicted"/>
<reference evidence="1 2" key="1">
    <citation type="journal article" date="2013" name="Genome Announc.">
        <title>Draft Genome Sequence of Cyclobacterium qasimii Strain M12-11BT, Isolated from Arctic Marine Sediment.</title>
        <authorList>
            <person name="Shivaji S."/>
            <person name="Ara S."/>
            <person name="Singh A."/>
            <person name="Kumar Pinnaka A."/>
        </authorList>
    </citation>
    <scope>NUCLEOTIDE SEQUENCE [LARGE SCALE GENOMIC DNA]</scope>
    <source>
        <strain evidence="1 2">M12-11B</strain>
    </source>
</reference>
<organism evidence="1 2">
    <name type="scientific">Cyclobacterium qasimii M12-11B</name>
    <dbReference type="NCBI Taxonomy" id="641524"/>
    <lineage>
        <taxon>Bacteria</taxon>
        <taxon>Pseudomonadati</taxon>
        <taxon>Bacteroidota</taxon>
        <taxon>Cytophagia</taxon>
        <taxon>Cytophagales</taxon>
        <taxon>Cyclobacteriaceae</taxon>
        <taxon>Cyclobacterium</taxon>
    </lineage>
</organism>
<gene>
    <name evidence="1" type="ORF">ADICYQ_4880</name>
</gene>
<sequence length="41" mass="4761">MKDNFSRNHKRLINCGLRTAYNNNKIERLSNARTNAEPADN</sequence>
<dbReference type="EMBL" id="ATNM01000156">
    <property type="protein sequence ID" value="EPR66182.1"/>
    <property type="molecule type" value="Genomic_DNA"/>
</dbReference>
<dbReference type="AlphaFoldDB" id="S7V9E5"/>